<feature type="compositionally biased region" description="Low complexity" evidence="1">
    <location>
        <begin position="29"/>
        <end position="42"/>
    </location>
</feature>
<feature type="region of interest" description="Disordered" evidence="1">
    <location>
        <begin position="1"/>
        <end position="101"/>
    </location>
</feature>
<dbReference type="VEuPathDB" id="FungiDB:BD410DRAFT_336139"/>
<gene>
    <name evidence="2" type="ORF">BD410DRAFT_336139</name>
</gene>
<evidence type="ECO:0000313" key="3">
    <source>
        <dbReference type="Proteomes" id="UP000294933"/>
    </source>
</evidence>
<reference evidence="2 3" key="1">
    <citation type="submission" date="2018-06" db="EMBL/GenBank/DDBJ databases">
        <title>A transcriptomic atlas of mushroom development highlights an independent origin of complex multicellularity.</title>
        <authorList>
            <consortium name="DOE Joint Genome Institute"/>
            <person name="Krizsan K."/>
            <person name="Almasi E."/>
            <person name="Merenyi Z."/>
            <person name="Sahu N."/>
            <person name="Viragh M."/>
            <person name="Koszo T."/>
            <person name="Mondo S."/>
            <person name="Kiss B."/>
            <person name="Balint B."/>
            <person name="Kues U."/>
            <person name="Barry K."/>
            <person name="Hegedus J.C."/>
            <person name="Henrissat B."/>
            <person name="Johnson J."/>
            <person name="Lipzen A."/>
            <person name="Ohm R."/>
            <person name="Nagy I."/>
            <person name="Pangilinan J."/>
            <person name="Yan J."/>
            <person name="Xiong Y."/>
            <person name="Grigoriev I.V."/>
            <person name="Hibbett D.S."/>
            <person name="Nagy L.G."/>
        </authorList>
    </citation>
    <scope>NUCLEOTIDE SEQUENCE [LARGE SCALE GENOMIC DNA]</scope>
    <source>
        <strain evidence="2 3">SZMC22713</strain>
    </source>
</reference>
<dbReference type="Proteomes" id="UP000294933">
    <property type="component" value="Unassembled WGS sequence"/>
</dbReference>
<sequence length="101" mass="11379">MSSEDSFRRWHIPATPPQPLPSHSDRSGYTYNTYNDNDNLNDSDGMHNGGLDNRDGRLPRWRRALKVKNETSSKTQLIPTPAYARPAITPPSPPRQPPLAN</sequence>
<keyword evidence="3" id="KW-1185">Reference proteome</keyword>
<name>A0A4Y7QKN6_9AGAM</name>
<evidence type="ECO:0000313" key="2">
    <source>
        <dbReference type="EMBL" id="TDL27916.1"/>
    </source>
</evidence>
<dbReference type="AlphaFoldDB" id="A0A4Y7QKN6"/>
<evidence type="ECO:0000256" key="1">
    <source>
        <dbReference type="SAM" id="MobiDB-lite"/>
    </source>
</evidence>
<accession>A0A4Y7QKN6</accession>
<organism evidence="2 3">
    <name type="scientific">Rickenella mellea</name>
    <dbReference type="NCBI Taxonomy" id="50990"/>
    <lineage>
        <taxon>Eukaryota</taxon>
        <taxon>Fungi</taxon>
        <taxon>Dikarya</taxon>
        <taxon>Basidiomycota</taxon>
        <taxon>Agaricomycotina</taxon>
        <taxon>Agaricomycetes</taxon>
        <taxon>Hymenochaetales</taxon>
        <taxon>Rickenellaceae</taxon>
        <taxon>Rickenella</taxon>
    </lineage>
</organism>
<dbReference type="EMBL" id="ML170158">
    <property type="protein sequence ID" value="TDL27916.1"/>
    <property type="molecule type" value="Genomic_DNA"/>
</dbReference>
<protein>
    <submittedName>
        <fullName evidence="2">Uncharacterized protein</fullName>
    </submittedName>
</protein>
<feature type="compositionally biased region" description="Pro residues" evidence="1">
    <location>
        <begin position="88"/>
        <end position="101"/>
    </location>
</feature>
<proteinExistence type="predicted"/>